<protein>
    <submittedName>
        <fullName evidence="2">Uncharacterized protein</fullName>
    </submittedName>
</protein>
<proteinExistence type="predicted"/>
<dbReference type="AlphaFoldDB" id="A0A0C3SEU3"/>
<name>A0A0C3SEU3_PHLG1</name>
<evidence type="ECO:0000313" key="3">
    <source>
        <dbReference type="Proteomes" id="UP000053257"/>
    </source>
</evidence>
<organism evidence="2 3">
    <name type="scientific">Phlebiopsis gigantea (strain 11061_1 CR5-6)</name>
    <name type="common">White-rot fungus</name>
    <name type="synonym">Peniophora gigantea</name>
    <dbReference type="NCBI Taxonomy" id="745531"/>
    <lineage>
        <taxon>Eukaryota</taxon>
        <taxon>Fungi</taxon>
        <taxon>Dikarya</taxon>
        <taxon>Basidiomycota</taxon>
        <taxon>Agaricomycotina</taxon>
        <taxon>Agaricomycetes</taxon>
        <taxon>Polyporales</taxon>
        <taxon>Phanerochaetaceae</taxon>
        <taxon>Phlebiopsis</taxon>
    </lineage>
</organism>
<dbReference type="OrthoDB" id="2576082at2759"/>
<sequence>MAAFNVSVHNSSPLISYTAAWLDTPAGDAFAVNYTDSGFHTTSDPGATAIFTFNGTGVWLYGAHRPGYGSYTLSVDGSTVFNGSAASSNPVFDQVLGGSANLSMGEHTAVLTNIGGGAVDLDSLVFETQIGANDQQVSQMTVDDSNSTISYLALSQWQTASNSFFANGTSHYSNTDGANATLTFSGEAVAVYGGVSFDHGMYTVSVDGQTQQLNGANGQARVYHPKSLLYFASNLGNGTHNLTMSVGNGYFDLDQVVVYKATGGKEGSEDASSGGMEMKPGDLHINAANGNNAAGAAVQSKSLSPAVIAVPPPPCQEAGRSVL</sequence>
<evidence type="ECO:0000256" key="1">
    <source>
        <dbReference type="SAM" id="MobiDB-lite"/>
    </source>
</evidence>
<evidence type="ECO:0000313" key="2">
    <source>
        <dbReference type="EMBL" id="KIP10935.1"/>
    </source>
</evidence>
<feature type="region of interest" description="Disordered" evidence="1">
    <location>
        <begin position="264"/>
        <end position="286"/>
    </location>
</feature>
<keyword evidence="3" id="KW-1185">Reference proteome</keyword>
<dbReference type="HOGENOM" id="CLU_058499_0_0_1"/>
<dbReference type="EMBL" id="KN840450">
    <property type="protein sequence ID" value="KIP10935.1"/>
    <property type="molecule type" value="Genomic_DNA"/>
</dbReference>
<dbReference type="Proteomes" id="UP000053257">
    <property type="component" value="Unassembled WGS sequence"/>
</dbReference>
<dbReference type="Gene3D" id="2.60.120.260">
    <property type="entry name" value="Galactose-binding domain-like"/>
    <property type="match status" value="2"/>
</dbReference>
<reference evidence="2 3" key="1">
    <citation type="journal article" date="2014" name="PLoS Genet.">
        <title>Analysis of the Phlebiopsis gigantea genome, transcriptome and secretome provides insight into its pioneer colonization strategies of wood.</title>
        <authorList>
            <person name="Hori C."/>
            <person name="Ishida T."/>
            <person name="Igarashi K."/>
            <person name="Samejima M."/>
            <person name="Suzuki H."/>
            <person name="Master E."/>
            <person name="Ferreira P."/>
            <person name="Ruiz-Duenas F.J."/>
            <person name="Held B."/>
            <person name="Canessa P."/>
            <person name="Larrondo L.F."/>
            <person name="Schmoll M."/>
            <person name="Druzhinina I.S."/>
            <person name="Kubicek C.P."/>
            <person name="Gaskell J.A."/>
            <person name="Kersten P."/>
            <person name="St John F."/>
            <person name="Glasner J."/>
            <person name="Sabat G."/>
            <person name="Splinter BonDurant S."/>
            <person name="Syed K."/>
            <person name="Yadav J."/>
            <person name="Mgbeahuruike A.C."/>
            <person name="Kovalchuk A."/>
            <person name="Asiegbu F.O."/>
            <person name="Lackner G."/>
            <person name="Hoffmeister D."/>
            <person name="Rencoret J."/>
            <person name="Gutierrez A."/>
            <person name="Sun H."/>
            <person name="Lindquist E."/>
            <person name="Barry K."/>
            <person name="Riley R."/>
            <person name="Grigoriev I.V."/>
            <person name="Henrissat B."/>
            <person name="Kues U."/>
            <person name="Berka R.M."/>
            <person name="Martinez A.T."/>
            <person name="Covert S.F."/>
            <person name="Blanchette R.A."/>
            <person name="Cullen D."/>
        </authorList>
    </citation>
    <scope>NUCLEOTIDE SEQUENCE [LARGE SCALE GENOMIC DNA]</scope>
    <source>
        <strain evidence="2 3">11061_1 CR5-6</strain>
    </source>
</reference>
<accession>A0A0C3SEU3</accession>
<gene>
    <name evidence="2" type="ORF">PHLGIDRAFT_186302</name>
</gene>